<proteinExistence type="predicted"/>
<protein>
    <submittedName>
        <fullName evidence="1">DUF3877 family protein</fullName>
    </submittedName>
</protein>
<keyword evidence="2" id="KW-1185">Reference proteome</keyword>
<accession>A0AAE3A8H8</accession>
<evidence type="ECO:0000313" key="1">
    <source>
        <dbReference type="EMBL" id="MCC2125830.1"/>
    </source>
</evidence>
<dbReference type="InterPro" id="IPR024539">
    <property type="entry name" value="DUF3877"/>
</dbReference>
<reference evidence="1 2" key="1">
    <citation type="submission" date="2021-10" db="EMBL/GenBank/DDBJ databases">
        <title>Anaerobic single-cell dispensing facilitates the cultivation of human gut bacteria.</title>
        <authorList>
            <person name="Afrizal A."/>
        </authorList>
    </citation>
    <scope>NUCLEOTIDE SEQUENCE [LARGE SCALE GENOMIC DNA]</scope>
    <source>
        <strain evidence="1 2">CLA-AA-H276</strain>
    </source>
</reference>
<dbReference type="EMBL" id="JAJEPS010000005">
    <property type="protein sequence ID" value="MCC2125830.1"/>
    <property type="molecule type" value="Genomic_DNA"/>
</dbReference>
<dbReference type="RefSeq" id="WP_118770444.1">
    <property type="nucleotide sequence ID" value="NZ_JAJEPS010000005.1"/>
</dbReference>
<name>A0AAE3A8H8_9FIRM</name>
<dbReference type="Pfam" id="PF12993">
    <property type="entry name" value="DUF3877"/>
    <property type="match status" value="1"/>
</dbReference>
<dbReference type="Proteomes" id="UP001198220">
    <property type="component" value="Unassembled WGS sequence"/>
</dbReference>
<comment type="caution">
    <text evidence="1">The sequence shown here is derived from an EMBL/GenBank/DDBJ whole genome shotgun (WGS) entry which is preliminary data.</text>
</comment>
<evidence type="ECO:0000313" key="2">
    <source>
        <dbReference type="Proteomes" id="UP001198220"/>
    </source>
</evidence>
<dbReference type="AlphaFoldDB" id="A0AAE3A8H8"/>
<organism evidence="1 2">
    <name type="scientific">Hominiventricola filiformis</name>
    <dbReference type="NCBI Taxonomy" id="2885352"/>
    <lineage>
        <taxon>Bacteria</taxon>
        <taxon>Bacillati</taxon>
        <taxon>Bacillota</taxon>
        <taxon>Clostridia</taxon>
        <taxon>Lachnospirales</taxon>
        <taxon>Lachnospiraceae</taxon>
        <taxon>Hominiventricola</taxon>
    </lineage>
</organism>
<sequence length="178" mass="20769">MNRKCLIKNMTDQVKEAQLKLGYAPETVRLYYPVASLNEILGTSARNAQEMLTLLNGDFEEKTELGKLKFSSHAERIEISIPPEGAKWVHEHVETPAFLKELIELFQTKHACTLEEICEIFKKYDPEYICEKMPAGSDFDYAIHFHNAEHDEYYYCIHMEMGHTIYHRFTEADYLALL</sequence>
<gene>
    <name evidence="1" type="ORF">LKD36_06510</name>
</gene>